<keyword evidence="1" id="KW-0732">Signal</keyword>
<dbReference type="RefSeq" id="WP_377127468.1">
    <property type="nucleotide sequence ID" value="NZ_JBHUON010000013.1"/>
</dbReference>
<name>A0ABW5XNG5_9SPHI</name>
<evidence type="ECO:0000313" key="2">
    <source>
        <dbReference type="EMBL" id="MFD2865329.1"/>
    </source>
</evidence>
<gene>
    <name evidence="2" type="ORF">ACFSYC_11580</name>
</gene>
<reference evidence="3" key="1">
    <citation type="journal article" date="2019" name="Int. J. Syst. Evol. Microbiol.">
        <title>The Global Catalogue of Microorganisms (GCM) 10K type strain sequencing project: providing services to taxonomists for standard genome sequencing and annotation.</title>
        <authorList>
            <consortium name="The Broad Institute Genomics Platform"/>
            <consortium name="The Broad Institute Genome Sequencing Center for Infectious Disease"/>
            <person name="Wu L."/>
            <person name="Ma J."/>
        </authorList>
    </citation>
    <scope>NUCLEOTIDE SEQUENCE [LARGE SCALE GENOMIC DNA]</scope>
    <source>
        <strain evidence="3">KCTC 52232</strain>
    </source>
</reference>
<proteinExistence type="predicted"/>
<keyword evidence="3" id="KW-1185">Reference proteome</keyword>
<feature type="signal peptide" evidence="1">
    <location>
        <begin position="1"/>
        <end position="26"/>
    </location>
</feature>
<accession>A0ABW5XNG5</accession>
<feature type="chain" id="PRO_5045419669" evidence="1">
    <location>
        <begin position="27"/>
        <end position="276"/>
    </location>
</feature>
<sequence>MHLINKLNKIVVTAFAVFVSSVLTSAAQRLPDLQKESLRAPADIKIDGKPAEWDNKFRAFNKSTEVFYTIANDDNRLYLTIQADRRNIINKIINGGVALTIKKGGKKDRNGASITYPVFKGNDRPSVDFSGADWPGTEAAAVKKATSAMVLSNLSINSFSRYIRTSGMQGVDTLMFVDNSKGINASAAIDIKMALTVEFAIDLKLPGLSAADQTKIAYHVQLIAVDQSGIPEIEVVDGTEGLKKDSLQIQRPTKTEQYSSSKFNTDFVGEYTLAKE</sequence>
<evidence type="ECO:0000256" key="1">
    <source>
        <dbReference type="SAM" id="SignalP"/>
    </source>
</evidence>
<dbReference type="EMBL" id="JBHUON010000013">
    <property type="protein sequence ID" value="MFD2865329.1"/>
    <property type="molecule type" value="Genomic_DNA"/>
</dbReference>
<organism evidence="2 3">
    <name type="scientific">Mucilaginibacter antarcticus</name>
    <dbReference type="NCBI Taxonomy" id="1855725"/>
    <lineage>
        <taxon>Bacteria</taxon>
        <taxon>Pseudomonadati</taxon>
        <taxon>Bacteroidota</taxon>
        <taxon>Sphingobacteriia</taxon>
        <taxon>Sphingobacteriales</taxon>
        <taxon>Sphingobacteriaceae</taxon>
        <taxon>Mucilaginibacter</taxon>
    </lineage>
</organism>
<comment type="caution">
    <text evidence="2">The sequence shown here is derived from an EMBL/GenBank/DDBJ whole genome shotgun (WGS) entry which is preliminary data.</text>
</comment>
<evidence type="ECO:0000313" key="3">
    <source>
        <dbReference type="Proteomes" id="UP001597601"/>
    </source>
</evidence>
<protein>
    <submittedName>
        <fullName evidence="2">Uncharacterized protein</fullName>
    </submittedName>
</protein>
<dbReference type="Proteomes" id="UP001597601">
    <property type="component" value="Unassembled WGS sequence"/>
</dbReference>